<proteinExistence type="predicted"/>
<reference evidence="1" key="1">
    <citation type="journal article" date="2015" name="Nature">
        <title>Complex archaea that bridge the gap between prokaryotes and eukaryotes.</title>
        <authorList>
            <person name="Spang A."/>
            <person name="Saw J.H."/>
            <person name="Jorgensen S.L."/>
            <person name="Zaremba-Niedzwiedzka K."/>
            <person name="Martijn J."/>
            <person name="Lind A.E."/>
            <person name="van Eijk R."/>
            <person name="Schleper C."/>
            <person name="Guy L."/>
            <person name="Ettema T.J."/>
        </authorList>
    </citation>
    <scope>NUCLEOTIDE SEQUENCE</scope>
</reference>
<dbReference type="EMBL" id="LAZR01015737">
    <property type="protein sequence ID" value="KKM07583.1"/>
    <property type="molecule type" value="Genomic_DNA"/>
</dbReference>
<organism evidence="1">
    <name type="scientific">marine sediment metagenome</name>
    <dbReference type="NCBI Taxonomy" id="412755"/>
    <lineage>
        <taxon>unclassified sequences</taxon>
        <taxon>metagenomes</taxon>
        <taxon>ecological metagenomes</taxon>
    </lineage>
</organism>
<sequence length="619" mass="74822">MSENISNIYAKLFKHYLEFLPQYRRNLIESKEMHKWLKDLDFGTRLNNYSDFVIYLEFLNALNLLKPFCVVNIPKPPEGTLNVIRTSNIDMLQEKGLISFPERIYNIRVSKEDLLKVKHWDHSKYELLRNDIHEGYITTADKFKYLYHPLQFFNLLTYLGNIYSNISQTKEYKEFYWKRKLLFDDYLVKKIKETVSEKGGTIEDYVKKQIESGSFFDQFLGIMLGQNRWLTPDKLELWIKLESIYQPRFLKSSGVHYKFLEIQSSSLNKREESVKKINNWYSNLDENFKLILNKEDFHKIKEFRKKLEIYLRYDGLENFIDLFLMIKPEKKDKLKGRLSLFVNMIEFVRVLRIAENRLVSEYSDLVEFKTTPRWYDPQYFFESEEEYIEHTKKVLLEFDLFQEEKFVIFVEGETELILLEDWLNYIYSRTGVKISLKILGGRRNAFIFEYLINKFDANEYFLVIDADEPKYVEGKKANLKGKGINEKCFYIFNPDFVTENFSIKEVITSFKNYIIDINNELESEKKYELSETDYKELERTLSSEKEKGFEKIIEKFMRRITKNDKFKLKKPKFAEKLLDEMRENFSIRKRENQYPFEKILGKFINEIQMRKFPEELKKK</sequence>
<evidence type="ECO:0000313" key="1">
    <source>
        <dbReference type="EMBL" id="KKM07583.1"/>
    </source>
</evidence>
<protein>
    <submittedName>
        <fullName evidence="1">Uncharacterized protein</fullName>
    </submittedName>
</protein>
<accession>A0A0F9K8U0</accession>
<dbReference type="AlphaFoldDB" id="A0A0F9K8U0"/>
<comment type="caution">
    <text evidence="1">The sequence shown here is derived from an EMBL/GenBank/DDBJ whole genome shotgun (WGS) entry which is preliminary data.</text>
</comment>
<gene>
    <name evidence="1" type="ORF">LCGC14_1732470</name>
</gene>
<name>A0A0F9K8U0_9ZZZZ</name>